<dbReference type="AlphaFoldDB" id="A0A9W8B0E2"/>
<evidence type="ECO:0000256" key="2">
    <source>
        <dbReference type="SAM" id="SignalP"/>
    </source>
</evidence>
<gene>
    <name evidence="3" type="ORF">H4R34_003601</name>
</gene>
<keyword evidence="2" id="KW-0732">Signal</keyword>
<organism evidence="3 4">
    <name type="scientific">Dimargaris verticillata</name>
    <dbReference type="NCBI Taxonomy" id="2761393"/>
    <lineage>
        <taxon>Eukaryota</taxon>
        <taxon>Fungi</taxon>
        <taxon>Fungi incertae sedis</taxon>
        <taxon>Zoopagomycota</taxon>
        <taxon>Kickxellomycotina</taxon>
        <taxon>Dimargaritomycetes</taxon>
        <taxon>Dimargaritales</taxon>
        <taxon>Dimargaritaceae</taxon>
        <taxon>Dimargaris</taxon>
    </lineage>
</organism>
<accession>A0A9W8B0E2</accession>
<feature type="compositionally biased region" description="Basic and acidic residues" evidence="1">
    <location>
        <begin position="124"/>
        <end position="144"/>
    </location>
</feature>
<feature type="signal peptide" evidence="2">
    <location>
        <begin position="1"/>
        <end position="17"/>
    </location>
</feature>
<evidence type="ECO:0000313" key="4">
    <source>
        <dbReference type="Proteomes" id="UP001151582"/>
    </source>
</evidence>
<evidence type="ECO:0008006" key="5">
    <source>
        <dbReference type="Google" id="ProtNLM"/>
    </source>
</evidence>
<comment type="caution">
    <text evidence="3">The sequence shown here is derived from an EMBL/GenBank/DDBJ whole genome shotgun (WGS) entry which is preliminary data.</text>
</comment>
<evidence type="ECO:0000256" key="1">
    <source>
        <dbReference type="SAM" id="MobiDB-lite"/>
    </source>
</evidence>
<dbReference type="Proteomes" id="UP001151582">
    <property type="component" value="Unassembled WGS sequence"/>
</dbReference>
<proteinExistence type="predicted"/>
<protein>
    <recommendedName>
        <fullName evidence="5">Extracellular membrane protein CFEM domain-containing protein</fullName>
    </recommendedName>
</protein>
<dbReference type="EMBL" id="JANBQB010000352">
    <property type="protein sequence ID" value="KAJ1977385.1"/>
    <property type="molecule type" value="Genomic_DNA"/>
</dbReference>
<reference evidence="3" key="1">
    <citation type="submission" date="2022-07" db="EMBL/GenBank/DDBJ databases">
        <title>Phylogenomic reconstructions and comparative analyses of Kickxellomycotina fungi.</title>
        <authorList>
            <person name="Reynolds N.K."/>
            <person name="Stajich J.E."/>
            <person name="Barry K."/>
            <person name="Grigoriev I.V."/>
            <person name="Crous P."/>
            <person name="Smith M.E."/>
        </authorList>
    </citation>
    <scope>NUCLEOTIDE SEQUENCE</scope>
    <source>
        <strain evidence="3">RSA 567</strain>
    </source>
</reference>
<dbReference type="OrthoDB" id="10339206at2759"/>
<evidence type="ECO:0000313" key="3">
    <source>
        <dbReference type="EMBL" id="KAJ1977385.1"/>
    </source>
</evidence>
<sequence length="242" mass="24120">MRVLLCCVLVAQAVCWANPLIGTDYTNVPNLVGRQVAAVTNPATPKVPIVPVAGAAAVDTSPVVPAAAAAPVVPAAATVATTAAAAAPVAPNPVGAAAAATTPTAAVAAAATTTTMAATATTPAKEDADAGDKDVAGEKPKDPEETNTTLMAVGASDPDAVLDYEECVAFQKQCHEKCGDIIKYVTCDRGGQCMCRKDNSQGLTDPHKSHGKNTSGTTPLTLCSLWGASAAMVVGAALARLT</sequence>
<feature type="chain" id="PRO_5040808102" description="Extracellular membrane protein CFEM domain-containing protein" evidence="2">
    <location>
        <begin position="18"/>
        <end position="242"/>
    </location>
</feature>
<feature type="region of interest" description="Disordered" evidence="1">
    <location>
        <begin position="119"/>
        <end position="150"/>
    </location>
</feature>
<keyword evidence="4" id="KW-1185">Reference proteome</keyword>
<name>A0A9W8B0E2_9FUNG</name>